<feature type="repeat" description="TPR" evidence="1">
    <location>
        <begin position="208"/>
        <end position="241"/>
    </location>
</feature>
<dbReference type="AlphaFoldDB" id="A0A1L6ZJ65"/>
<dbReference type="PROSITE" id="PS50005">
    <property type="entry name" value="TPR"/>
    <property type="match status" value="1"/>
</dbReference>
<dbReference type="RefSeq" id="WP_075622638.1">
    <property type="nucleotide sequence ID" value="NZ_CP015607.1"/>
</dbReference>
<organism evidence="2 3">
    <name type="scientific">Bacillus safensis</name>
    <dbReference type="NCBI Taxonomy" id="561879"/>
    <lineage>
        <taxon>Bacteria</taxon>
        <taxon>Bacillati</taxon>
        <taxon>Bacillota</taxon>
        <taxon>Bacilli</taxon>
        <taxon>Bacillales</taxon>
        <taxon>Bacillaceae</taxon>
        <taxon>Bacillus</taxon>
    </lineage>
</organism>
<dbReference type="InterPro" id="IPR019734">
    <property type="entry name" value="TPR_rpt"/>
</dbReference>
<dbReference type="SUPFAM" id="SSF48452">
    <property type="entry name" value="TPR-like"/>
    <property type="match status" value="1"/>
</dbReference>
<evidence type="ECO:0000313" key="3">
    <source>
        <dbReference type="Proteomes" id="UP000185426"/>
    </source>
</evidence>
<dbReference type="Proteomes" id="UP000185426">
    <property type="component" value="Chromosome"/>
</dbReference>
<dbReference type="Pfam" id="PF18801">
    <property type="entry name" value="RapH_N"/>
    <property type="match status" value="1"/>
</dbReference>
<gene>
    <name evidence="2" type="ORF">BSA145_12325</name>
</gene>
<sequence>MMGNIASVDVANTLNTWYVHIKKREVSQAVELRDEIKHMIDNMEENQDVLLYFNILDYRFKVLMEDISGKPTIDEFKRIKTDDMLSFYFYLFKGMYESAKNNYSEALALFRVAERKLDKVYDEIEKAEFHYKIGTLYYFNKVTLLSHHHLTTAKDIYKGHGGYSIQTINCTMLLALNYIDDGRLGKAEEMLLDCVDRLIEKDDKRLLSLAYYDLGFLKIQTDDHTDAIYYFNKALSTDNLKESAPISYLQCVYEYARSSYKLNRLEDALKWVNEGLSFSDEQLNENFTIKFKILRSCYTQPVQRFGNIKEGLKLLEEKKAYVDLEALAPDVAKIYKALDMHREATYFLEVALHSSMLTGKEII</sequence>
<dbReference type="EMBL" id="CP015607">
    <property type="protein sequence ID" value="APT46563.1"/>
    <property type="molecule type" value="Genomic_DNA"/>
</dbReference>
<keyword evidence="1" id="KW-0802">TPR repeat</keyword>
<proteinExistence type="predicted"/>
<dbReference type="Gene3D" id="1.25.40.10">
    <property type="entry name" value="Tetratricopeptide repeat domain"/>
    <property type="match status" value="1"/>
</dbReference>
<protein>
    <submittedName>
        <fullName evidence="2">Aspartate phosphatase</fullName>
    </submittedName>
</protein>
<accession>A0A1L6ZJ65</accession>
<evidence type="ECO:0000313" key="2">
    <source>
        <dbReference type="EMBL" id="APT46563.1"/>
    </source>
</evidence>
<name>A0A1L6ZJ65_BACIA</name>
<dbReference type="InterPro" id="IPR011990">
    <property type="entry name" value="TPR-like_helical_dom_sf"/>
</dbReference>
<reference evidence="2 3" key="1">
    <citation type="submission" date="2016-05" db="EMBL/GenBank/DDBJ databases">
        <title>Complete Genome and Methylome Analysis of Psychrotrophic Bacterial Isolates from Antarctic Lake Untersee.</title>
        <authorList>
            <person name="Fomenkov A."/>
            <person name="Akimov V.N."/>
            <person name="Vasilyeva L.V."/>
            <person name="Andersen D."/>
            <person name="Vincze T."/>
            <person name="Roberts R.J."/>
        </authorList>
    </citation>
    <scope>NUCLEOTIDE SEQUENCE [LARGE SCALE GENOMIC DNA]</scope>
    <source>
        <strain evidence="2 3">U14-5</strain>
    </source>
</reference>
<evidence type="ECO:0000256" key="1">
    <source>
        <dbReference type="PROSITE-ProRule" id="PRU00339"/>
    </source>
</evidence>